<comment type="caution">
    <text evidence="2">The sequence shown here is derived from an EMBL/GenBank/DDBJ whole genome shotgun (WGS) entry which is preliminary data.</text>
</comment>
<dbReference type="Pfam" id="PF01590">
    <property type="entry name" value="GAF"/>
    <property type="match status" value="1"/>
</dbReference>
<evidence type="ECO:0000259" key="1">
    <source>
        <dbReference type="SMART" id="SM00065"/>
    </source>
</evidence>
<dbReference type="InterPro" id="IPR042070">
    <property type="entry name" value="PucR_C-HTH_sf"/>
</dbReference>
<dbReference type="InterPro" id="IPR029016">
    <property type="entry name" value="GAF-like_dom_sf"/>
</dbReference>
<dbReference type="Pfam" id="PF13556">
    <property type="entry name" value="HTH_30"/>
    <property type="match status" value="1"/>
</dbReference>
<keyword evidence="3" id="KW-1185">Reference proteome</keyword>
<dbReference type="AlphaFoldDB" id="A0A2T0QXA9"/>
<feature type="domain" description="GAF" evidence="1">
    <location>
        <begin position="32"/>
        <end position="183"/>
    </location>
</feature>
<name>A0A2T0QXA9_9ACTN</name>
<dbReference type="SUPFAM" id="SSF55781">
    <property type="entry name" value="GAF domain-like"/>
    <property type="match status" value="1"/>
</dbReference>
<dbReference type="RefSeq" id="WP_170127470.1">
    <property type="nucleotide sequence ID" value="NZ_PVZF01000016.1"/>
</dbReference>
<dbReference type="Gene3D" id="1.10.10.2840">
    <property type="entry name" value="PucR C-terminal helix-turn-helix domain"/>
    <property type="match status" value="1"/>
</dbReference>
<dbReference type="EMBL" id="PVZF01000016">
    <property type="protein sequence ID" value="PRY10490.1"/>
    <property type="molecule type" value="Genomic_DNA"/>
</dbReference>
<organism evidence="2 3">
    <name type="scientific">Kineococcus rhizosphaerae</name>
    <dbReference type="NCBI Taxonomy" id="559628"/>
    <lineage>
        <taxon>Bacteria</taxon>
        <taxon>Bacillati</taxon>
        <taxon>Actinomycetota</taxon>
        <taxon>Actinomycetes</taxon>
        <taxon>Kineosporiales</taxon>
        <taxon>Kineosporiaceae</taxon>
        <taxon>Kineococcus</taxon>
    </lineage>
</organism>
<reference evidence="2 3" key="1">
    <citation type="submission" date="2018-03" db="EMBL/GenBank/DDBJ databases">
        <title>Genomic Encyclopedia of Archaeal and Bacterial Type Strains, Phase II (KMG-II): from individual species to whole genera.</title>
        <authorList>
            <person name="Goeker M."/>
        </authorList>
    </citation>
    <scope>NUCLEOTIDE SEQUENCE [LARGE SCALE GENOMIC DNA]</scope>
    <source>
        <strain evidence="2 3">DSM 19711</strain>
    </source>
</reference>
<dbReference type="InterPro" id="IPR025736">
    <property type="entry name" value="PucR_C-HTH_dom"/>
</dbReference>
<sequence>MSDEARPFDEPATDVLLRTISDTAVDLANVGARDVVLGAVLRRTRDLLGADMAYLSLNDLGSGTTYVELTEGVRTAQYRAIRMPFGTGVLGSAAAGATTVHTTDYLADAHLHHLPAIDAVVRGEGVRAIAGAPMRLGGRVVGALVVAHRSPRTLGARAREALEQMSVQAAVALEQTRRGEEIARLRGDRDAQFDPEGAADERRQLQDLLTLDERLTGAMVGMVTAAGVLAVLEETVGRPLALLDPAGALLLGRELLGAEALDDWRLRAAVRTSHQGGGVTVAHTVDGTHAVLAVTAVGEHLATLLLPEPDAESIRLVSHTAGFLSVALLVERALAEADESAQTTLVEELLDARAPARPTLAGRLAHYGLHLGTPVAVLVVDVPAARVRRAAQALRGAIPGTGVLLSAHGRHLCLLAHVDGDDTGAGTGVAALAARLGDALAAAGLAAPIGSATAVSGNPHDVRRSHEEASRLAASARALGWTSGHADFAAVGPAGAVVRDHSGDTARSLVDRFLGPVVDYDARRGTQLTETLWHYFAGGELLAPAAAALHVHTNTVRQRLDRVDELLGAQWRDPEGRFNTQFAVRLWRTAGPCAGQEPGVVAEPNCP</sequence>
<dbReference type="InterPro" id="IPR051448">
    <property type="entry name" value="CdaR-like_regulators"/>
</dbReference>
<evidence type="ECO:0000313" key="2">
    <source>
        <dbReference type="EMBL" id="PRY10490.1"/>
    </source>
</evidence>
<dbReference type="Gene3D" id="3.30.450.40">
    <property type="match status" value="1"/>
</dbReference>
<accession>A0A2T0QXA9</accession>
<proteinExistence type="predicted"/>
<dbReference type="PANTHER" id="PTHR33744:SF1">
    <property type="entry name" value="DNA-BINDING TRANSCRIPTIONAL ACTIVATOR ADER"/>
    <property type="match status" value="1"/>
</dbReference>
<dbReference type="PANTHER" id="PTHR33744">
    <property type="entry name" value="CARBOHYDRATE DIACID REGULATOR"/>
    <property type="match status" value="1"/>
</dbReference>
<dbReference type="Proteomes" id="UP000238083">
    <property type="component" value="Unassembled WGS sequence"/>
</dbReference>
<dbReference type="InterPro" id="IPR003018">
    <property type="entry name" value="GAF"/>
</dbReference>
<gene>
    <name evidence="2" type="ORF">CLV37_11643</name>
</gene>
<protein>
    <submittedName>
        <fullName evidence="2">GAF domain-containing protein</fullName>
    </submittedName>
</protein>
<evidence type="ECO:0000313" key="3">
    <source>
        <dbReference type="Proteomes" id="UP000238083"/>
    </source>
</evidence>
<dbReference type="SMART" id="SM00065">
    <property type="entry name" value="GAF"/>
    <property type="match status" value="1"/>
</dbReference>